<evidence type="ECO:0000313" key="2">
    <source>
        <dbReference type="EMBL" id="KAI5432191.1"/>
    </source>
</evidence>
<gene>
    <name evidence="2" type="ORF">KIW84_036077</name>
</gene>
<feature type="region of interest" description="Disordered" evidence="1">
    <location>
        <begin position="197"/>
        <end position="217"/>
    </location>
</feature>
<dbReference type="AlphaFoldDB" id="A0A9D4Y3C9"/>
<name>A0A9D4Y3C9_PEA</name>
<reference evidence="2 3" key="1">
    <citation type="journal article" date="2022" name="Nat. Genet.">
        <title>Improved pea reference genome and pan-genome highlight genomic features and evolutionary characteristics.</title>
        <authorList>
            <person name="Yang T."/>
            <person name="Liu R."/>
            <person name="Luo Y."/>
            <person name="Hu S."/>
            <person name="Wang D."/>
            <person name="Wang C."/>
            <person name="Pandey M.K."/>
            <person name="Ge S."/>
            <person name="Xu Q."/>
            <person name="Li N."/>
            <person name="Li G."/>
            <person name="Huang Y."/>
            <person name="Saxena R.K."/>
            <person name="Ji Y."/>
            <person name="Li M."/>
            <person name="Yan X."/>
            <person name="He Y."/>
            <person name="Liu Y."/>
            <person name="Wang X."/>
            <person name="Xiang C."/>
            <person name="Varshney R.K."/>
            <person name="Ding H."/>
            <person name="Gao S."/>
            <person name="Zong X."/>
        </authorList>
    </citation>
    <scope>NUCLEOTIDE SEQUENCE [LARGE SCALE GENOMIC DNA]</scope>
    <source>
        <strain evidence="2 3">cv. Zhongwan 6</strain>
    </source>
</reference>
<dbReference type="Proteomes" id="UP001058974">
    <property type="component" value="Chromosome 3"/>
</dbReference>
<keyword evidence="3" id="KW-1185">Reference proteome</keyword>
<feature type="compositionally biased region" description="Basic and acidic residues" evidence="1">
    <location>
        <begin position="1"/>
        <end position="16"/>
    </location>
</feature>
<accession>A0A9D4Y3C9</accession>
<feature type="compositionally biased region" description="Acidic residues" evidence="1">
    <location>
        <begin position="203"/>
        <end position="217"/>
    </location>
</feature>
<dbReference type="Gramene" id="Psat03G0607700-T1">
    <property type="protein sequence ID" value="KAI5432191.1"/>
    <property type="gene ID" value="KIW84_036077"/>
</dbReference>
<proteinExistence type="predicted"/>
<organism evidence="2 3">
    <name type="scientific">Pisum sativum</name>
    <name type="common">Garden pea</name>
    <name type="synonym">Lathyrus oleraceus</name>
    <dbReference type="NCBI Taxonomy" id="3888"/>
    <lineage>
        <taxon>Eukaryota</taxon>
        <taxon>Viridiplantae</taxon>
        <taxon>Streptophyta</taxon>
        <taxon>Embryophyta</taxon>
        <taxon>Tracheophyta</taxon>
        <taxon>Spermatophyta</taxon>
        <taxon>Magnoliopsida</taxon>
        <taxon>eudicotyledons</taxon>
        <taxon>Gunneridae</taxon>
        <taxon>Pentapetalae</taxon>
        <taxon>rosids</taxon>
        <taxon>fabids</taxon>
        <taxon>Fabales</taxon>
        <taxon>Fabaceae</taxon>
        <taxon>Papilionoideae</taxon>
        <taxon>50 kb inversion clade</taxon>
        <taxon>NPAAA clade</taxon>
        <taxon>Hologalegina</taxon>
        <taxon>IRL clade</taxon>
        <taxon>Fabeae</taxon>
        <taxon>Lathyrus</taxon>
    </lineage>
</organism>
<protein>
    <submittedName>
        <fullName evidence="2">Uncharacterized protein</fullName>
    </submittedName>
</protein>
<dbReference type="EMBL" id="JAMSHJ010000003">
    <property type="protein sequence ID" value="KAI5432191.1"/>
    <property type="molecule type" value="Genomic_DNA"/>
</dbReference>
<evidence type="ECO:0000313" key="3">
    <source>
        <dbReference type="Proteomes" id="UP001058974"/>
    </source>
</evidence>
<comment type="caution">
    <text evidence="2">The sequence shown here is derived from an EMBL/GenBank/DDBJ whole genome shotgun (WGS) entry which is preliminary data.</text>
</comment>
<evidence type="ECO:0000256" key="1">
    <source>
        <dbReference type="SAM" id="MobiDB-lite"/>
    </source>
</evidence>
<sequence length="217" mass="24935">MLKPHVESHDDSRIEPNVETSGEPQVEPHTQPAGDIPVLTIVWMRFRIRMSVTKPQEKVVAKEVVDMDEETENDEEPVVKLIKSIARSMVARVKEKKKEVPTKKTSMKNIEIVKKKNPQRTPVIKKRKVEEKIVEKRSLKRNIVQSSQTTGGNSYLVSKAARKDVLLDPMEVPKALQETIIVSTTRKRNMDGLIKMLTKEKEVEDEEKDNSEEEEEE</sequence>
<feature type="region of interest" description="Disordered" evidence="1">
    <location>
        <begin position="1"/>
        <end position="33"/>
    </location>
</feature>